<sequence length="873" mass="90987">MRSATTRPAAAVRRLLGPVLVLGMLTAALALLHRTFRGYDWSDLGRDLLGLGPGVALAALLATAASYVAMTGYDTLALRYVGHPLPYRRYGLASFVATAFGNNLGASAVVGAALRARVYSSWQVPRSAVARIVGLNTVTLALGAAVLAGAGVLHDPVTAARALRLPPTVVVALGALLLAGVLGYLVWALVGRAVGRGRWRLERPSPRLALTQVVLSTLEWLSMAAVLHVLLPADDRMAFLPFAAAFAVATVAGLVSNVPGGLGVFETVLVVLLGGTTSPADLAVALVAYRLVYFVLPLLLAAVLLVRHEIRTGAATAPLPTTATPDVHAPVAGAAGLRVPAMRAPSAAEQSRPAGAATTAGRLPTVLTPSVLALVVAGAGTFVAVRGDLPGSRGLDVPAMATSLVGWSALLLGLGLHRRLRTAWAAALALLVGTAVLAVTHGDVVLGAVTATLALLLVPARTVFSRGTRSWRPRDLVRPAAAAALVAGAVAWQEVAGSVDAPVLATALSGAPPADRLAAVAGVAGVVLAGTWVLRRRRPGGPSADDDELARVEDLVARSGRCAAQLAFTGDKRFFFAPCGAAFLMYQVEGRSWVVMGDPVGDPAAVPGLLRSFLAEVDRHAGRPVLYSVLDDHADLYRAHGLAVTKFGEEAVVPLQGYTLSGKAKTNLRTCRNKSQRLGMTVEVVAPEDVAPLVPELRAVSDAWLAERRGGEKRFSLGAFDDDYVRRSPVAVVRQEGRVIAFATLWVGGDGEEVQVDLMRRLPDGPSTVMTYLFVESLLWAQEQGFSAFNLGTAPLSGLRTGAGAPAWERLGHLVWTHGGPLYNFQGLRAFKQGFGPQWRPCYVAAPRGLVLPGAMVDVATLVGGGVRGVVRG</sequence>
<dbReference type="Pfam" id="PF03706">
    <property type="entry name" value="LPG_synthase_TM"/>
    <property type="match status" value="1"/>
</dbReference>
<comment type="caution">
    <text evidence="16">The sequence shown here is derived from an EMBL/GenBank/DDBJ whole genome shotgun (WGS) entry which is preliminary data.</text>
</comment>
<keyword evidence="10 14" id="KW-0472">Membrane</keyword>
<accession>A0A849BX80</accession>
<evidence type="ECO:0000256" key="9">
    <source>
        <dbReference type="ARBA" id="ARBA00023098"/>
    </source>
</evidence>
<keyword evidence="6" id="KW-0808">Transferase</keyword>
<protein>
    <recommendedName>
        <fullName evidence="4">Phosphatidylglycerol lysyltransferase</fullName>
        <ecNumber evidence="3">2.3.2.3</ecNumber>
    </recommendedName>
    <alternativeName>
        <fullName evidence="12">Lysylphosphatidylglycerol synthase</fullName>
    </alternativeName>
</protein>
<feature type="transmembrane region" description="Helical" evidence="14">
    <location>
        <begin position="90"/>
        <end position="116"/>
    </location>
</feature>
<dbReference type="Proteomes" id="UP000555552">
    <property type="component" value="Unassembled WGS sequence"/>
</dbReference>
<evidence type="ECO:0000313" key="16">
    <source>
        <dbReference type="EMBL" id="NNH22128.1"/>
    </source>
</evidence>
<evidence type="ECO:0000256" key="2">
    <source>
        <dbReference type="ARBA" id="ARBA00008627"/>
    </source>
</evidence>
<comment type="catalytic activity">
    <reaction evidence="13">
        <text>L-lysyl-tRNA(Lys) + a 1,2-diacyl-sn-glycero-3-phospho-(1'-sn-glycerol) = a 1,2-diacyl-sn-glycero-3-phospho-1'-(3'-O-L-lysyl)-sn-glycerol + tRNA(Lys)</text>
        <dbReference type="Rhea" id="RHEA:10668"/>
        <dbReference type="Rhea" id="RHEA-COMP:9696"/>
        <dbReference type="Rhea" id="RHEA-COMP:9697"/>
        <dbReference type="ChEBI" id="CHEBI:64716"/>
        <dbReference type="ChEBI" id="CHEBI:75792"/>
        <dbReference type="ChEBI" id="CHEBI:78442"/>
        <dbReference type="ChEBI" id="CHEBI:78529"/>
        <dbReference type="EC" id="2.3.2.3"/>
    </reaction>
</comment>
<feature type="transmembrane region" description="Helical" evidence="14">
    <location>
        <begin position="15"/>
        <end position="36"/>
    </location>
</feature>
<feature type="transmembrane region" description="Helical" evidence="14">
    <location>
        <begin position="516"/>
        <end position="534"/>
    </location>
</feature>
<evidence type="ECO:0000259" key="15">
    <source>
        <dbReference type="Pfam" id="PF09924"/>
    </source>
</evidence>
<dbReference type="GO" id="GO:0046677">
    <property type="term" value="P:response to antibiotic"/>
    <property type="evidence" value="ECO:0007669"/>
    <property type="project" value="UniProtKB-KW"/>
</dbReference>
<gene>
    <name evidence="16" type="primary">mprF</name>
    <name evidence="16" type="ORF">HLB09_03310</name>
</gene>
<evidence type="ECO:0000256" key="4">
    <source>
        <dbReference type="ARBA" id="ARBA00021546"/>
    </source>
</evidence>
<evidence type="ECO:0000256" key="3">
    <source>
        <dbReference type="ARBA" id="ARBA00012014"/>
    </source>
</evidence>
<evidence type="ECO:0000256" key="8">
    <source>
        <dbReference type="ARBA" id="ARBA00022989"/>
    </source>
</evidence>
<evidence type="ECO:0000256" key="5">
    <source>
        <dbReference type="ARBA" id="ARBA00022475"/>
    </source>
</evidence>
<dbReference type="GO" id="GO:0050071">
    <property type="term" value="F:phosphatidylglycerol lysyltransferase activity"/>
    <property type="evidence" value="ECO:0007669"/>
    <property type="project" value="UniProtKB-EC"/>
</dbReference>
<evidence type="ECO:0000256" key="7">
    <source>
        <dbReference type="ARBA" id="ARBA00022692"/>
    </source>
</evidence>
<dbReference type="EMBL" id="JABEMA010000021">
    <property type="protein sequence ID" value="NNH22128.1"/>
    <property type="molecule type" value="Genomic_DNA"/>
</dbReference>
<comment type="similarity">
    <text evidence="2">Belongs to the LPG synthase family.</text>
</comment>
<feature type="transmembrane region" description="Helical" evidence="14">
    <location>
        <begin position="48"/>
        <end position="70"/>
    </location>
</feature>
<evidence type="ECO:0000256" key="1">
    <source>
        <dbReference type="ARBA" id="ARBA00004651"/>
    </source>
</evidence>
<dbReference type="PANTHER" id="PTHR34697:SF2">
    <property type="entry name" value="PHOSPHATIDYLGLYCEROL LYSYLTRANSFERASE"/>
    <property type="match status" value="1"/>
</dbReference>
<dbReference type="InterPro" id="IPR022791">
    <property type="entry name" value="L-PG_synthase/AglD"/>
</dbReference>
<keyword evidence="17" id="KW-1185">Reference proteome</keyword>
<keyword evidence="5" id="KW-1003">Cell membrane</keyword>
<dbReference type="GO" id="GO:0005886">
    <property type="term" value="C:plasma membrane"/>
    <property type="evidence" value="ECO:0007669"/>
    <property type="project" value="UniProtKB-SubCell"/>
</dbReference>
<organism evidence="16 17">
    <name type="scientific">Pseudokineococcus marinus</name>
    <dbReference type="NCBI Taxonomy" id="351215"/>
    <lineage>
        <taxon>Bacteria</taxon>
        <taxon>Bacillati</taxon>
        <taxon>Actinomycetota</taxon>
        <taxon>Actinomycetes</taxon>
        <taxon>Kineosporiales</taxon>
        <taxon>Kineosporiaceae</taxon>
        <taxon>Pseudokineococcus</taxon>
    </lineage>
</organism>
<keyword evidence="9" id="KW-0443">Lipid metabolism</keyword>
<feature type="transmembrane region" description="Helical" evidence="14">
    <location>
        <begin position="237"/>
        <end position="255"/>
    </location>
</feature>
<dbReference type="EC" id="2.3.2.3" evidence="3"/>
<evidence type="ECO:0000256" key="14">
    <source>
        <dbReference type="SAM" id="Phobius"/>
    </source>
</evidence>
<evidence type="ECO:0000256" key="10">
    <source>
        <dbReference type="ARBA" id="ARBA00023136"/>
    </source>
</evidence>
<dbReference type="SUPFAM" id="SSF55729">
    <property type="entry name" value="Acyl-CoA N-acyltransferases (Nat)"/>
    <property type="match status" value="1"/>
</dbReference>
<evidence type="ECO:0000256" key="6">
    <source>
        <dbReference type="ARBA" id="ARBA00022679"/>
    </source>
</evidence>
<keyword evidence="7 14" id="KW-0812">Transmembrane</keyword>
<dbReference type="AlphaFoldDB" id="A0A849BX80"/>
<dbReference type="NCBIfam" id="NF033480">
    <property type="entry name" value="bifunc_MprF"/>
    <property type="match status" value="1"/>
</dbReference>
<feature type="transmembrane region" description="Helical" evidence="14">
    <location>
        <begin position="286"/>
        <end position="306"/>
    </location>
</feature>
<feature type="transmembrane region" description="Helical" evidence="14">
    <location>
        <begin position="397"/>
        <end position="416"/>
    </location>
</feature>
<comment type="subcellular location">
    <subcellularLocation>
        <location evidence="1">Cell membrane</location>
        <topology evidence="1">Multi-pass membrane protein</topology>
    </subcellularLocation>
</comment>
<evidence type="ECO:0000256" key="13">
    <source>
        <dbReference type="ARBA" id="ARBA00047540"/>
    </source>
</evidence>
<feature type="transmembrane region" description="Helical" evidence="14">
    <location>
        <begin position="128"/>
        <end position="153"/>
    </location>
</feature>
<dbReference type="Pfam" id="PF09924">
    <property type="entry name" value="LPG_synthase_C"/>
    <property type="match status" value="1"/>
</dbReference>
<feature type="transmembrane region" description="Helical" evidence="14">
    <location>
        <begin position="445"/>
        <end position="464"/>
    </location>
</feature>
<dbReference type="PANTHER" id="PTHR34697">
    <property type="entry name" value="PHOSPHATIDYLGLYCEROL LYSYLTRANSFERASE"/>
    <property type="match status" value="1"/>
</dbReference>
<dbReference type="InterPro" id="IPR024320">
    <property type="entry name" value="LPG_synthase_C"/>
</dbReference>
<dbReference type="GO" id="GO:0055091">
    <property type="term" value="P:phospholipid homeostasis"/>
    <property type="evidence" value="ECO:0007669"/>
    <property type="project" value="TreeGrafter"/>
</dbReference>
<proteinExistence type="inferred from homology"/>
<evidence type="ECO:0000256" key="12">
    <source>
        <dbReference type="ARBA" id="ARBA00031899"/>
    </source>
</evidence>
<feature type="transmembrane region" description="Helical" evidence="14">
    <location>
        <begin position="366"/>
        <end position="385"/>
    </location>
</feature>
<evidence type="ECO:0000313" key="17">
    <source>
        <dbReference type="Proteomes" id="UP000555552"/>
    </source>
</evidence>
<feature type="transmembrane region" description="Helical" evidence="14">
    <location>
        <begin position="165"/>
        <end position="187"/>
    </location>
</feature>
<dbReference type="InterPro" id="IPR051211">
    <property type="entry name" value="PG_lysyltransferase"/>
</dbReference>
<feature type="transmembrane region" description="Helical" evidence="14">
    <location>
        <begin position="423"/>
        <end position="439"/>
    </location>
</feature>
<evidence type="ECO:0000256" key="11">
    <source>
        <dbReference type="ARBA" id="ARBA00023251"/>
    </source>
</evidence>
<feature type="domain" description="Phosphatidylglycerol lysyltransferase C-terminal" evidence="15">
    <location>
        <begin position="558"/>
        <end position="845"/>
    </location>
</feature>
<keyword evidence="11" id="KW-0046">Antibiotic resistance</keyword>
<dbReference type="GO" id="GO:0006629">
    <property type="term" value="P:lipid metabolic process"/>
    <property type="evidence" value="ECO:0007669"/>
    <property type="project" value="UniProtKB-KW"/>
</dbReference>
<reference evidence="16 17" key="1">
    <citation type="submission" date="2020-05" db="EMBL/GenBank/DDBJ databases">
        <title>MicrobeNet Type strains.</title>
        <authorList>
            <person name="Nicholson A.C."/>
        </authorList>
    </citation>
    <scope>NUCLEOTIDE SEQUENCE [LARGE SCALE GENOMIC DNA]</scope>
    <source>
        <strain evidence="16 17">JCM 14547</strain>
    </source>
</reference>
<dbReference type="RefSeq" id="WP_171201982.1">
    <property type="nucleotide sequence ID" value="NZ_BAAANP010000001.1"/>
</dbReference>
<keyword evidence="8 14" id="KW-1133">Transmembrane helix</keyword>
<dbReference type="InterPro" id="IPR016181">
    <property type="entry name" value="Acyl_CoA_acyltransferase"/>
</dbReference>
<name>A0A849BX80_9ACTN</name>